<keyword evidence="2" id="KW-0067">ATP-binding</keyword>
<dbReference type="PROSITE" id="PS50893">
    <property type="entry name" value="ABC_TRANSPORTER_2"/>
    <property type="match status" value="1"/>
</dbReference>
<dbReference type="RefSeq" id="WP_051479704.1">
    <property type="nucleotide sequence ID" value="NZ_ARZY01000010.1"/>
</dbReference>
<evidence type="ECO:0000313" key="5">
    <source>
        <dbReference type="Proteomes" id="UP000019276"/>
    </source>
</evidence>
<dbReference type="InterPro" id="IPR003593">
    <property type="entry name" value="AAA+_ATPase"/>
</dbReference>
<dbReference type="CDD" id="cd03230">
    <property type="entry name" value="ABC_DR_subfamily_A"/>
    <property type="match status" value="1"/>
</dbReference>
<protein>
    <submittedName>
        <fullName evidence="4">ABC transporter</fullName>
    </submittedName>
</protein>
<dbReference type="SMART" id="SM00382">
    <property type="entry name" value="AAA"/>
    <property type="match status" value="1"/>
</dbReference>
<dbReference type="SUPFAM" id="SSF52540">
    <property type="entry name" value="P-loop containing nucleoside triphosphate hydrolases"/>
    <property type="match status" value="1"/>
</dbReference>
<dbReference type="Gene3D" id="3.40.50.300">
    <property type="entry name" value="P-loop containing nucleotide triphosphate hydrolases"/>
    <property type="match status" value="1"/>
</dbReference>
<evidence type="ECO:0000313" key="4">
    <source>
        <dbReference type="EMBL" id="EWH10592.1"/>
    </source>
</evidence>
<dbReference type="EMBL" id="ARZY01000010">
    <property type="protein sequence ID" value="EWH10592.1"/>
    <property type="molecule type" value="Genomic_DNA"/>
</dbReference>
<accession>W7QNR6</accession>
<dbReference type="PANTHER" id="PTHR43582:SF2">
    <property type="entry name" value="LINEARMYCIN RESISTANCE ATP-BINDING PROTEIN LNRL"/>
    <property type="match status" value="1"/>
</dbReference>
<dbReference type="eggNOG" id="COG1131">
    <property type="taxonomic scope" value="Bacteria"/>
</dbReference>
<evidence type="ECO:0000256" key="1">
    <source>
        <dbReference type="ARBA" id="ARBA00022741"/>
    </source>
</evidence>
<proteinExistence type="predicted"/>
<dbReference type="GO" id="GO:0016887">
    <property type="term" value="F:ATP hydrolysis activity"/>
    <property type="evidence" value="ECO:0007669"/>
    <property type="project" value="InterPro"/>
</dbReference>
<keyword evidence="1" id="KW-0547">Nucleotide-binding</keyword>
<gene>
    <name evidence="4" type="ORF">DS2_07163</name>
</gene>
<dbReference type="AlphaFoldDB" id="W7QNR6"/>
<dbReference type="InterPro" id="IPR027417">
    <property type="entry name" value="P-loop_NTPase"/>
</dbReference>
<dbReference type="STRING" id="1328313.DS2_07163"/>
<dbReference type="GO" id="GO:0005524">
    <property type="term" value="F:ATP binding"/>
    <property type="evidence" value="ECO:0007669"/>
    <property type="project" value="UniProtKB-KW"/>
</dbReference>
<dbReference type="InterPro" id="IPR003439">
    <property type="entry name" value="ABC_transporter-like_ATP-bd"/>
</dbReference>
<sequence length="304" mass="33950">MSLDLSGITVNQLSFKYPKAKTCVLDSIDLTCKLGQCTGLIGPNGAGKSTFLSLLSGLLPLQQGSVSYPQNSQLNQADYLKKHLALVPQEYAFYMHLTVIQNLRFFAGFCQQSKQQQTHNIQSSIEHCQLAEYLDKPASTLSGGYKRRLNLAIALLKQPKYLFLDEPTVGVDPSSRQTIINLIKRLKSQGVTIIYTSHLLTEVEDICERTYVLNQGKLQSIETANQSKTLVVHYSEPATPEQINQLTNCFCNIEINQHLAQLKNCDLPTSIQVLSLMQQINLSVDAVHYESPTLHDLYMSLVQS</sequence>
<dbReference type="Proteomes" id="UP000019276">
    <property type="component" value="Unassembled WGS sequence"/>
</dbReference>
<feature type="domain" description="ABC transporter" evidence="3">
    <location>
        <begin position="8"/>
        <end position="240"/>
    </location>
</feature>
<keyword evidence="5" id="KW-1185">Reference proteome</keyword>
<dbReference type="OrthoDB" id="9775490at2"/>
<dbReference type="Pfam" id="PF00005">
    <property type="entry name" value="ABC_tran"/>
    <property type="match status" value="1"/>
</dbReference>
<reference evidence="4 5" key="1">
    <citation type="journal article" date="2014" name="Genome Announc.">
        <title>Draft Genome Sequence of the Agar-Degrading Bacterium Catenovulum sp. Strain DS-2, Isolated from Intestines of Haliotis diversicolor.</title>
        <authorList>
            <person name="Shan D."/>
            <person name="Li X."/>
            <person name="Gu Z."/>
            <person name="Wei G."/>
            <person name="Gao Z."/>
            <person name="Shao Z."/>
        </authorList>
    </citation>
    <scope>NUCLEOTIDE SEQUENCE [LARGE SCALE GENOMIC DNA]</scope>
    <source>
        <strain evidence="4 5">DS-2</strain>
    </source>
</reference>
<evidence type="ECO:0000259" key="3">
    <source>
        <dbReference type="PROSITE" id="PS50893"/>
    </source>
</evidence>
<dbReference type="PANTHER" id="PTHR43582">
    <property type="entry name" value="LINEARMYCIN RESISTANCE ATP-BINDING PROTEIN LNRL"/>
    <property type="match status" value="1"/>
</dbReference>
<evidence type="ECO:0000256" key="2">
    <source>
        <dbReference type="ARBA" id="ARBA00022840"/>
    </source>
</evidence>
<comment type="caution">
    <text evidence="4">The sequence shown here is derived from an EMBL/GenBank/DDBJ whole genome shotgun (WGS) entry which is preliminary data.</text>
</comment>
<name>W7QNR6_9ALTE</name>
<organism evidence="4 5">
    <name type="scientific">Catenovulum agarivorans DS-2</name>
    <dbReference type="NCBI Taxonomy" id="1328313"/>
    <lineage>
        <taxon>Bacteria</taxon>
        <taxon>Pseudomonadati</taxon>
        <taxon>Pseudomonadota</taxon>
        <taxon>Gammaproteobacteria</taxon>
        <taxon>Alteromonadales</taxon>
        <taxon>Alteromonadaceae</taxon>
        <taxon>Catenovulum</taxon>
    </lineage>
</organism>